<accession>A0A6M3LKN2</accession>
<gene>
    <name evidence="1" type="ORF">MM415B04213_0012</name>
</gene>
<name>A0A6M3LKN2_9ZZZZ</name>
<sequence>MMIDDSDIEFKTTCRRQAADIFRDLADADTLTILPTLAIALGAQVSALAEIDDDTDLDWWTDLASKMVRMYAISLYRQ</sequence>
<protein>
    <submittedName>
        <fullName evidence="1">Uncharacterized protein</fullName>
    </submittedName>
</protein>
<organism evidence="1">
    <name type="scientific">viral metagenome</name>
    <dbReference type="NCBI Taxonomy" id="1070528"/>
    <lineage>
        <taxon>unclassified sequences</taxon>
        <taxon>metagenomes</taxon>
        <taxon>organismal metagenomes</taxon>
    </lineage>
</organism>
<proteinExistence type="predicted"/>
<evidence type="ECO:0000313" key="1">
    <source>
        <dbReference type="EMBL" id="QJA93498.1"/>
    </source>
</evidence>
<dbReference type="AlphaFoldDB" id="A0A6M3LKN2"/>
<reference evidence="1" key="1">
    <citation type="submission" date="2020-03" db="EMBL/GenBank/DDBJ databases">
        <title>The deep terrestrial virosphere.</title>
        <authorList>
            <person name="Holmfeldt K."/>
            <person name="Nilsson E."/>
            <person name="Simone D."/>
            <person name="Lopez-Fernandez M."/>
            <person name="Wu X."/>
            <person name="de Brujin I."/>
            <person name="Lundin D."/>
            <person name="Andersson A."/>
            <person name="Bertilsson S."/>
            <person name="Dopson M."/>
        </authorList>
    </citation>
    <scope>NUCLEOTIDE SEQUENCE</scope>
    <source>
        <strain evidence="1">MM415B04213</strain>
    </source>
</reference>
<dbReference type="EMBL" id="MT143153">
    <property type="protein sequence ID" value="QJA93498.1"/>
    <property type="molecule type" value="Genomic_DNA"/>
</dbReference>